<dbReference type="Pfam" id="PF01928">
    <property type="entry name" value="CYTH"/>
    <property type="match status" value="1"/>
</dbReference>
<protein>
    <submittedName>
        <fullName evidence="7">Inorganic pyrophosphatase TTM2</fullName>
    </submittedName>
</protein>
<evidence type="ECO:0000313" key="6">
    <source>
        <dbReference type="Proteomes" id="UP000515151"/>
    </source>
</evidence>
<reference evidence="5" key="1">
    <citation type="journal article" date="2017" name="Plant J.">
        <title>The pomegranate (Punica granatum L.) genome and the genomics of punicalagin biosynthesis.</title>
        <authorList>
            <person name="Qin G."/>
            <person name="Xu C."/>
            <person name="Ming R."/>
            <person name="Tang H."/>
            <person name="Guyot R."/>
            <person name="Kramer E.M."/>
            <person name="Hu Y."/>
            <person name="Yi X."/>
            <person name="Qi Y."/>
            <person name="Xu X."/>
            <person name="Gao Z."/>
            <person name="Pan H."/>
            <person name="Jian J."/>
            <person name="Tian Y."/>
            <person name="Yue Z."/>
            <person name="Xu Y."/>
        </authorList>
    </citation>
    <scope>NUCLEOTIDE SEQUENCE [LARGE SCALE GENOMIC DNA]</scope>
    <source>
        <strain evidence="5">cv. Dabenzi</strain>
    </source>
</reference>
<dbReference type="SUPFAM" id="SSF52540">
    <property type="entry name" value="P-loop containing nucleoside triphosphate hydrolases"/>
    <property type="match status" value="1"/>
</dbReference>
<dbReference type="InterPro" id="IPR023577">
    <property type="entry name" value="CYTH_domain"/>
</dbReference>
<evidence type="ECO:0000259" key="3">
    <source>
        <dbReference type="PROSITE" id="PS51707"/>
    </source>
</evidence>
<dbReference type="Gene3D" id="2.40.320.10">
    <property type="entry name" value="Hypothetical Protein Pfu-838710-001"/>
    <property type="match status" value="1"/>
</dbReference>
<evidence type="ECO:0000313" key="5">
    <source>
        <dbReference type="Proteomes" id="UP000197138"/>
    </source>
</evidence>
<feature type="transmembrane region" description="Helical" evidence="2">
    <location>
        <begin position="639"/>
        <end position="657"/>
    </location>
</feature>
<name>A0A218XY50_PUNGR</name>
<feature type="domain" description="CYTH" evidence="3">
    <location>
        <begin position="248"/>
        <end position="410"/>
    </location>
</feature>
<dbReference type="GO" id="GO:0005524">
    <property type="term" value="F:ATP binding"/>
    <property type="evidence" value="ECO:0007669"/>
    <property type="project" value="InterPro"/>
</dbReference>
<dbReference type="Gene3D" id="3.40.50.300">
    <property type="entry name" value="P-loop containing nucleotide triphosphate hydrolases"/>
    <property type="match status" value="1"/>
</dbReference>
<dbReference type="GeneID" id="116202053"/>
<keyword evidence="2" id="KW-0812">Transmembrane</keyword>
<dbReference type="Pfam" id="PF00485">
    <property type="entry name" value="PRK"/>
    <property type="match status" value="1"/>
</dbReference>
<dbReference type="PROSITE" id="PS51707">
    <property type="entry name" value="CYTH"/>
    <property type="match status" value="1"/>
</dbReference>
<dbReference type="EMBL" id="MTKT01000666">
    <property type="protein sequence ID" value="OWM89421.1"/>
    <property type="molecule type" value="Genomic_DNA"/>
</dbReference>
<proteinExistence type="predicted"/>
<dbReference type="PRINTS" id="PR00988">
    <property type="entry name" value="URIDINKINASE"/>
</dbReference>
<reference evidence="7" key="4">
    <citation type="submission" date="2025-04" db="UniProtKB">
        <authorList>
            <consortium name="RefSeq"/>
        </authorList>
    </citation>
    <scope>IDENTIFICATION</scope>
    <source>
        <tissue evidence="7">Leaf</tissue>
    </source>
</reference>
<dbReference type="CDD" id="cd02028">
    <property type="entry name" value="UMPK_like"/>
    <property type="match status" value="1"/>
</dbReference>
<dbReference type="RefSeq" id="XP_031389426.1">
    <property type="nucleotide sequence ID" value="XM_031533566.1"/>
</dbReference>
<dbReference type="GO" id="GO:0016301">
    <property type="term" value="F:kinase activity"/>
    <property type="evidence" value="ECO:0007669"/>
    <property type="project" value="InterPro"/>
</dbReference>
<gene>
    <name evidence="7" type="primary">LOC116202053</name>
    <name evidence="4" type="ORF">CDL15_Pgr024169</name>
</gene>
<accession>A0A218XY50</accession>
<sequence length="660" mass="74087">MTKEGSDVDSNGRRQGLLKDQVRLVKRKDCDRFEIVPIQDRLSFEKGFFAVIRAGQLLVQKNDGIILIGVAGPSGAGKTVFTEKILNFMPSIAVISMDNYNDASRIVDGNFDDPRLTDYDALLRNVQDLKEGKPIEVPIYDFKTSSRIGYRRLEVPSSRIVIIEGIYALSEKLRPLLDLHVSVTGGVHFDLVKRVLRDIQRAGQEPQEIIHQISETVYPMYKAFIEPDLQTAHIKIINKFNPFTGFQSPTYILKSAKDVNVDQIKAALGEEHSETTEETYDIYLLPPGEDSESCQSYLRMRNKDGKYSLMFEEWVTDNPFVISPRITFEVSVRLLGGLMALGYTIFTILKRKSHVFSDDRVCVKIDWLTQLNRQYVQVQGRDRLVVRGVAQMLGLEGSYIPRTYIEQIQLEKLINETMALPDDLKTKLSLDEDQVGASSKDGVSRASADRAPLRIKNMKSGMSHSYSSQRENNYSKVAVFSTNARYEDRMESATPANQVEISQLSEQISSLNERMDEFTTRIEELNSKLTIKKNVSSQQNIALHAESCDGSAPTAYFINSLGNGSLTGSMMHSSSSSSQLAKESPYMLEISVIAKGQRQILHQLDNLSSLLRETYGRAPKARTNRTTVKFDAEKIKAPLVLSLVVGGLGIILLKGLLTRN</sequence>
<dbReference type="GO" id="GO:0016462">
    <property type="term" value="F:pyrophosphatase activity"/>
    <property type="evidence" value="ECO:0007669"/>
    <property type="project" value="UniProtKB-ARBA"/>
</dbReference>
<dbReference type="Proteomes" id="UP000515151">
    <property type="component" value="Chromosome 3"/>
</dbReference>
<reference evidence="4" key="2">
    <citation type="submission" date="2017-06" db="EMBL/GenBank/DDBJ databases">
        <title>The pomegranate genome and the genomics of punicalagin biosynthesis.</title>
        <authorList>
            <person name="Xu C."/>
        </authorList>
    </citation>
    <scope>NUCLEOTIDE SEQUENCE [LARGE SCALE GENOMIC DNA]</scope>
    <source>
        <tissue evidence="4">Fresh leaf</tissue>
    </source>
</reference>
<dbReference type="InterPro" id="IPR006083">
    <property type="entry name" value="PRK/URK"/>
</dbReference>
<reference evidence="6" key="3">
    <citation type="journal article" date="2020" name="Plant Biotechnol. J.">
        <title>The pomegranate (Punica granatum L.) draft genome dissects genetic divergence between soft- and hard-seeded cultivars.</title>
        <authorList>
            <person name="Luo X."/>
            <person name="Li H."/>
            <person name="Wu Z."/>
            <person name="Yao W."/>
            <person name="Zhao P."/>
            <person name="Cao D."/>
            <person name="Yu H."/>
            <person name="Li K."/>
            <person name="Poudel K."/>
            <person name="Zhao D."/>
            <person name="Zhang F."/>
            <person name="Xia X."/>
            <person name="Chen L."/>
            <person name="Wang Q."/>
            <person name="Jing D."/>
            <person name="Cao S."/>
        </authorList>
    </citation>
    <scope>NUCLEOTIDE SEQUENCE [LARGE SCALE GENOMIC DNA]</scope>
</reference>
<evidence type="ECO:0000256" key="2">
    <source>
        <dbReference type="SAM" id="Phobius"/>
    </source>
</evidence>
<evidence type="ECO:0000313" key="4">
    <source>
        <dbReference type="EMBL" id="OWM89421.1"/>
    </source>
</evidence>
<dbReference type="AlphaFoldDB" id="A0A218XY50"/>
<dbReference type="InterPro" id="IPR033469">
    <property type="entry name" value="CYTH-like_dom_sf"/>
</dbReference>
<evidence type="ECO:0000256" key="1">
    <source>
        <dbReference type="SAM" id="Coils"/>
    </source>
</evidence>
<keyword evidence="1" id="KW-0175">Coiled coil</keyword>
<dbReference type="InterPro" id="IPR027417">
    <property type="entry name" value="P-loop_NTPase"/>
</dbReference>
<feature type="coiled-coil region" evidence="1">
    <location>
        <begin position="501"/>
        <end position="528"/>
    </location>
</feature>
<dbReference type="Proteomes" id="UP000197138">
    <property type="component" value="Unassembled WGS sequence"/>
</dbReference>
<keyword evidence="2" id="KW-0472">Membrane</keyword>
<organism evidence="4 5">
    <name type="scientific">Punica granatum</name>
    <name type="common">Pomegranate</name>
    <dbReference type="NCBI Taxonomy" id="22663"/>
    <lineage>
        <taxon>Eukaryota</taxon>
        <taxon>Viridiplantae</taxon>
        <taxon>Streptophyta</taxon>
        <taxon>Embryophyta</taxon>
        <taxon>Tracheophyta</taxon>
        <taxon>Spermatophyta</taxon>
        <taxon>Magnoliopsida</taxon>
        <taxon>eudicotyledons</taxon>
        <taxon>Gunneridae</taxon>
        <taxon>Pentapetalae</taxon>
        <taxon>rosids</taxon>
        <taxon>malvids</taxon>
        <taxon>Myrtales</taxon>
        <taxon>Lythraceae</taxon>
        <taxon>Punica</taxon>
    </lineage>
</organism>
<dbReference type="OrthoDB" id="10257085at2759"/>
<dbReference type="SUPFAM" id="SSF55154">
    <property type="entry name" value="CYTH-like phosphatases"/>
    <property type="match status" value="1"/>
</dbReference>
<evidence type="ECO:0000313" key="7">
    <source>
        <dbReference type="RefSeq" id="XP_031389426.1"/>
    </source>
</evidence>
<dbReference type="PANTHER" id="PTHR10285">
    <property type="entry name" value="URIDINE KINASE"/>
    <property type="match status" value="1"/>
</dbReference>
<keyword evidence="6" id="KW-1185">Reference proteome</keyword>
<keyword evidence="2" id="KW-1133">Transmembrane helix</keyword>